<dbReference type="HOGENOM" id="CLU_006175_4_2_1"/>
<evidence type="ECO:0000259" key="1">
    <source>
        <dbReference type="Pfam" id="PF05699"/>
    </source>
</evidence>
<protein>
    <recommendedName>
        <fullName evidence="5">HAT C-terminal dimerisation domain-containing protein</fullName>
    </recommendedName>
</protein>
<dbReference type="OMA" id="EQFSCHL"/>
<proteinExistence type="predicted"/>
<name>H3ACG0_LATCH</name>
<keyword evidence="4" id="KW-1185">Reference proteome</keyword>
<dbReference type="GO" id="GO:0046983">
    <property type="term" value="F:protein dimerization activity"/>
    <property type="evidence" value="ECO:0007669"/>
    <property type="project" value="InterPro"/>
</dbReference>
<accession>H3ACG0</accession>
<dbReference type="InterPro" id="IPR008906">
    <property type="entry name" value="HATC_C_dom"/>
</dbReference>
<dbReference type="InterPro" id="IPR025398">
    <property type="entry name" value="DUF4371"/>
</dbReference>
<dbReference type="PANTHER" id="PTHR45749">
    <property type="match status" value="1"/>
</dbReference>
<reference evidence="3" key="2">
    <citation type="submission" date="2025-08" db="UniProtKB">
        <authorList>
            <consortium name="Ensembl"/>
        </authorList>
    </citation>
    <scope>IDENTIFICATION</scope>
</reference>
<dbReference type="InParanoid" id="H3ACG0"/>
<dbReference type="GeneTree" id="ENSGT00940000162068"/>
<dbReference type="PANTHER" id="PTHR45749:SF21">
    <property type="entry name" value="DUF4371 DOMAIN-CONTAINING PROTEIN"/>
    <property type="match status" value="1"/>
</dbReference>
<dbReference type="Bgee" id="ENSLACG00000006503">
    <property type="expression patterns" value="Expressed in post-anal tail muscle and 1 other cell type or tissue"/>
</dbReference>
<dbReference type="Ensembl" id="ENSLACT00000007391.1">
    <property type="protein sequence ID" value="ENSLACP00000007331.1"/>
    <property type="gene ID" value="ENSLACG00000006503.1"/>
</dbReference>
<evidence type="ECO:0000313" key="3">
    <source>
        <dbReference type="Ensembl" id="ENSLACP00000007331.1"/>
    </source>
</evidence>
<dbReference type="eggNOG" id="ENOG502QSU3">
    <property type="taxonomic scope" value="Eukaryota"/>
</dbReference>
<dbReference type="STRING" id="7897.ENSLACP00000007331"/>
<evidence type="ECO:0000259" key="2">
    <source>
        <dbReference type="Pfam" id="PF14291"/>
    </source>
</evidence>
<feature type="domain" description="HAT C-terminal dimerisation" evidence="1">
    <location>
        <begin position="539"/>
        <end position="602"/>
    </location>
</feature>
<dbReference type="Proteomes" id="UP000008672">
    <property type="component" value="Unassembled WGS sequence"/>
</dbReference>
<dbReference type="EMBL" id="AFYH01205804">
    <property type="status" value="NOT_ANNOTATED_CDS"/>
    <property type="molecule type" value="Genomic_DNA"/>
</dbReference>
<dbReference type="SUPFAM" id="SSF53098">
    <property type="entry name" value="Ribonuclease H-like"/>
    <property type="match status" value="1"/>
</dbReference>
<reference evidence="3" key="3">
    <citation type="submission" date="2025-09" db="UniProtKB">
        <authorList>
            <consortium name="Ensembl"/>
        </authorList>
    </citation>
    <scope>IDENTIFICATION</scope>
</reference>
<evidence type="ECO:0000313" key="4">
    <source>
        <dbReference type="Proteomes" id="UP000008672"/>
    </source>
</evidence>
<dbReference type="InterPro" id="IPR012337">
    <property type="entry name" value="RNaseH-like_sf"/>
</dbReference>
<organism evidence="3 4">
    <name type="scientific">Latimeria chalumnae</name>
    <name type="common">Coelacanth</name>
    <dbReference type="NCBI Taxonomy" id="7897"/>
    <lineage>
        <taxon>Eukaryota</taxon>
        <taxon>Metazoa</taxon>
        <taxon>Chordata</taxon>
        <taxon>Craniata</taxon>
        <taxon>Vertebrata</taxon>
        <taxon>Euteleostomi</taxon>
        <taxon>Coelacanthiformes</taxon>
        <taxon>Coelacanthidae</taxon>
        <taxon>Latimeria</taxon>
    </lineage>
</organism>
<reference evidence="4" key="1">
    <citation type="submission" date="2011-08" db="EMBL/GenBank/DDBJ databases">
        <title>The draft genome of Latimeria chalumnae.</title>
        <authorList>
            <person name="Di Palma F."/>
            <person name="Alfoldi J."/>
            <person name="Johnson J."/>
            <person name="Berlin A."/>
            <person name="Gnerre S."/>
            <person name="Jaffe D."/>
            <person name="MacCallum I."/>
            <person name="Young S."/>
            <person name="Walker B.J."/>
            <person name="Lander E."/>
            <person name="Lindblad-Toh K."/>
        </authorList>
    </citation>
    <scope>NUCLEOTIDE SEQUENCE [LARGE SCALE GENOMIC DNA]</scope>
    <source>
        <strain evidence="4">Wild caught</strain>
    </source>
</reference>
<feature type="domain" description="DUF4371" evidence="2">
    <location>
        <begin position="87"/>
        <end position="239"/>
    </location>
</feature>
<evidence type="ECO:0008006" key="5">
    <source>
        <dbReference type="Google" id="ProtNLM"/>
    </source>
</evidence>
<dbReference type="Pfam" id="PF14291">
    <property type="entry name" value="DUF4371"/>
    <property type="match status" value="1"/>
</dbReference>
<sequence>WVTYCMTKGTIACFFCKQTFSHCAELAFCSGNFSNWKNCYEKLEKHAKCHREAVEKGMYFNNAGLNTGAKLEKAQELHRQMFLKQLSSLKYLVHQGLSVRGNTDMESNLLQMLKTRAEDVPELMQWIEQGQYLSADVINELIETMGNTVLQSIPKDLRNSSILYGIIVDESKDISNKEQMTCILRWVSTDFIGMYQLEKMDAATITRSLKDILVCCNLKVKDCRWQSYDGAANMSGPLSGVATQIKAENLAALNLHCSNHSLDLALQRCAKISQSLRNALDFAHDLAVFIHASPKRMSQYQWIASEYDQGHIENLHLLCPTRWTVRTKSISAVLYNYEALHATLSSISKEDSTHDIRDNDSGLARKLQHLLAYILPRIFSASVNSLSITAQITLMGVNALKDILQRQRDGFHLFYEQTTTRAASIAFIEDPTLPKQRKVPRRFHHGDAAQHNFPSAEDFYRAHYFEANDACICELSRHFDQESYKILISIEDVLINAANGKEFAFSDKQLEAELEFLTGIKQQLPEVKEVTLIDTIVSLLSDWPDTKLLLSNIFHLLQIYLLAPMCIASDERSFSAQRRMKTYLRSNMSEKRYNNLLMLHVHKDRTDETDLKCIARVF</sequence>
<dbReference type="AlphaFoldDB" id="H3ACG0"/>
<dbReference type="Pfam" id="PF05699">
    <property type="entry name" value="Dimer_Tnp_hAT"/>
    <property type="match status" value="1"/>
</dbReference>